<feature type="compositionally biased region" description="Polar residues" evidence="1">
    <location>
        <begin position="114"/>
        <end position="131"/>
    </location>
</feature>
<accession>A0A835N9G7</accession>
<reference evidence="2 3" key="1">
    <citation type="submission" date="2020-10" db="EMBL/GenBank/DDBJ databases">
        <title>Plant Genome Project.</title>
        <authorList>
            <person name="Zhang R.-G."/>
        </authorList>
    </citation>
    <scope>NUCLEOTIDE SEQUENCE [LARGE SCALE GENOMIC DNA]</scope>
    <source>
        <strain evidence="2">FAFU-HL-1</strain>
        <tissue evidence="2">Leaf</tissue>
    </source>
</reference>
<dbReference type="EMBL" id="JADGMS010000002">
    <property type="protein sequence ID" value="KAF9688528.1"/>
    <property type="molecule type" value="Genomic_DNA"/>
</dbReference>
<keyword evidence="3" id="KW-1185">Reference proteome</keyword>
<protein>
    <submittedName>
        <fullName evidence="2">Uncharacterized protein</fullName>
    </submittedName>
</protein>
<dbReference type="Proteomes" id="UP000657918">
    <property type="component" value="Unassembled WGS sequence"/>
</dbReference>
<gene>
    <name evidence="2" type="ORF">SADUNF_Sadunf02G0206400</name>
</gene>
<evidence type="ECO:0000313" key="2">
    <source>
        <dbReference type="EMBL" id="KAF9688528.1"/>
    </source>
</evidence>
<comment type="caution">
    <text evidence="2">The sequence shown here is derived from an EMBL/GenBank/DDBJ whole genome shotgun (WGS) entry which is preliminary data.</text>
</comment>
<evidence type="ECO:0000313" key="3">
    <source>
        <dbReference type="Proteomes" id="UP000657918"/>
    </source>
</evidence>
<organism evidence="2 3">
    <name type="scientific">Salix dunnii</name>
    <dbReference type="NCBI Taxonomy" id="1413687"/>
    <lineage>
        <taxon>Eukaryota</taxon>
        <taxon>Viridiplantae</taxon>
        <taxon>Streptophyta</taxon>
        <taxon>Embryophyta</taxon>
        <taxon>Tracheophyta</taxon>
        <taxon>Spermatophyta</taxon>
        <taxon>Magnoliopsida</taxon>
        <taxon>eudicotyledons</taxon>
        <taxon>Gunneridae</taxon>
        <taxon>Pentapetalae</taxon>
        <taxon>rosids</taxon>
        <taxon>fabids</taxon>
        <taxon>Malpighiales</taxon>
        <taxon>Salicaceae</taxon>
        <taxon>Saliceae</taxon>
        <taxon>Salix</taxon>
    </lineage>
</organism>
<evidence type="ECO:0000256" key="1">
    <source>
        <dbReference type="SAM" id="MobiDB-lite"/>
    </source>
</evidence>
<feature type="region of interest" description="Disordered" evidence="1">
    <location>
        <begin position="108"/>
        <end position="131"/>
    </location>
</feature>
<proteinExistence type="predicted"/>
<dbReference type="AlphaFoldDB" id="A0A835N9G7"/>
<name>A0A835N9G7_9ROSI</name>
<sequence length="131" mass="14673">MKEILDETDGYVKIHNKGSNGIALCDKTKALYIILDRFIKDELEHLWHHPLCFEQIEGMSRFLDSLHYPLATIESSTKIKIDMHASQGKALCQRRLCHRHRIPHISVPTGPAPTLSTSSGASLINSPTTAN</sequence>